<protein>
    <submittedName>
        <fullName evidence="8">Unannotated protein</fullName>
    </submittedName>
</protein>
<evidence type="ECO:0000313" key="10">
    <source>
        <dbReference type="EMBL" id="CAB4863189.1"/>
    </source>
</evidence>
<dbReference type="EMBL" id="CAFBQP010000047">
    <property type="protein sequence ID" value="CAB5063854.1"/>
    <property type="molecule type" value="Genomic_DNA"/>
</dbReference>
<evidence type="ECO:0000313" key="9">
    <source>
        <dbReference type="EMBL" id="CAB4763274.1"/>
    </source>
</evidence>
<dbReference type="HAMAP" id="MF_00009">
    <property type="entry name" value="Endoribonucl_YbeY"/>
    <property type="match status" value="1"/>
</dbReference>
<dbReference type="Pfam" id="PF02130">
    <property type="entry name" value="YbeY"/>
    <property type="match status" value="1"/>
</dbReference>
<keyword evidence="7" id="KW-0862">Zinc</keyword>
<gene>
    <name evidence="8" type="ORF">UFOPK2602_01195</name>
    <name evidence="9" type="ORF">UFOPK2806_01840</name>
    <name evidence="10" type="ORF">UFOPK3417_00339</name>
    <name evidence="11" type="ORF">UFOPK4306_01319</name>
</gene>
<dbReference type="EMBL" id="CAEZYY010000029">
    <property type="protein sequence ID" value="CAB4763274.1"/>
    <property type="molecule type" value="Genomic_DNA"/>
</dbReference>
<dbReference type="NCBIfam" id="TIGR00043">
    <property type="entry name" value="rRNA maturation RNase YbeY"/>
    <property type="match status" value="1"/>
</dbReference>
<evidence type="ECO:0000256" key="6">
    <source>
        <dbReference type="ARBA" id="ARBA00022801"/>
    </source>
</evidence>
<evidence type="ECO:0000256" key="3">
    <source>
        <dbReference type="ARBA" id="ARBA00022722"/>
    </source>
</evidence>
<evidence type="ECO:0000256" key="7">
    <source>
        <dbReference type="ARBA" id="ARBA00022833"/>
    </source>
</evidence>
<dbReference type="GO" id="GO:0006364">
    <property type="term" value="P:rRNA processing"/>
    <property type="evidence" value="ECO:0007669"/>
    <property type="project" value="InterPro"/>
</dbReference>
<dbReference type="GO" id="GO:0046872">
    <property type="term" value="F:metal ion binding"/>
    <property type="evidence" value="ECO:0007669"/>
    <property type="project" value="UniProtKB-KW"/>
</dbReference>
<sequence>MTEDHRPRRAGTPRVGGDGELEVFAADEQGDVAIVLERWRDLATDVLTDLGVRGAVELSLIFVNTDEIAALNEEYLGSVGPTDVLAFPIDASDVEVVSGPGSASRGPSRQEVDTSDLPLLLGDVVVCPAVAFAQAPTHAGNLDDELALLVVHGVLHVMGHDHAEDGERARMRAEELRLLVKFHWKGPAPEGFRQEHPA</sequence>
<accession>A0A6J6QPW9</accession>
<dbReference type="PANTHER" id="PTHR46986:SF1">
    <property type="entry name" value="ENDORIBONUCLEASE YBEY, CHLOROPLASTIC"/>
    <property type="match status" value="1"/>
</dbReference>
<keyword evidence="4" id="KW-0479">Metal-binding</keyword>
<dbReference type="PANTHER" id="PTHR46986">
    <property type="entry name" value="ENDORIBONUCLEASE YBEY, CHLOROPLASTIC"/>
    <property type="match status" value="1"/>
</dbReference>
<dbReference type="InterPro" id="IPR002036">
    <property type="entry name" value="YbeY"/>
</dbReference>
<evidence type="ECO:0000256" key="5">
    <source>
        <dbReference type="ARBA" id="ARBA00022759"/>
    </source>
</evidence>
<keyword evidence="5" id="KW-0255">Endonuclease</keyword>
<evidence type="ECO:0000256" key="2">
    <source>
        <dbReference type="ARBA" id="ARBA00010875"/>
    </source>
</evidence>
<dbReference type="AlphaFoldDB" id="A0A6J6QPW9"/>
<dbReference type="SUPFAM" id="SSF55486">
    <property type="entry name" value="Metalloproteases ('zincins'), catalytic domain"/>
    <property type="match status" value="1"/>
</dbReference>
<evidence type="ECO:0000313" key="8">
    <source>
        <dbReference type="EMBL" id="CAB4711643.1"/>
    </source>
</evidence>
<keyword evidence="3" id="KW-0540">Nuclease</keyword>
<dbReference type="InterPro" id="IPR023091">
    <property type="entry name" value="MetalPrtase_cat_dom_sf_prd"/>
</dbReference>
<evidence type="ECO:0000256" key="4">
    <source>
        <dbReference type="ARBA" id="ARBA00022723"/>
    </source>
</evidence>
<evidence type="ECO:0000313" key="11">
    <source>
        <dbReference type="EMBL" id="CAB5063854.1"/>
    </source>
</evidence>
<comment type="cofactor">
    <cofactor evidence="1">
        <name>Zn(2+)</name>
        <dbReference type="ChEBI" id="CHEBI:29105"/>
    </cofactor>
</comment>
<name>A0A6J6QPW9_9ZZZZ</name>
<reference evidence="8" key="1">
    <citation type="submission" date="2020-05" db="EMBL/GenBank/DDBJ databases">
        <authorList>
            <person name="Chiriac C."/>
            <person name="Salcher M."/>
            <person name="Ghai R."/>
            <person name="Kavagutti S V."/>
        </authorList>
    </citation>
    <scope>NUCLEOTIDE SEQUENCE</scope>
</reference>
<organism evidence="8">
    <name type="scientific">freshwater metagenome</name>
    <dbReference type="NCBI Taxonomy" id="449393"/>
    <lineage>
        <taxon>unclassified sequences</taxon>
        <taxon>metagenomes</taxon>
        <taxon>ecological metagenomes</taxon>
    </lineage>
</organism>
<dbReference type="GO" id="GO:0004222">
    <property type="term" value="F:metalloendopeptidase activity"/>
    <property type="evidence" value="ECO:0007669"/>
    <property type="project" value="InterPro"/>
</dbReference>
<dbReference type="EMBL" id="CAFBLR010000018">
    <property type="protein sequence ID" value="CAB4863189.1"/>
    <property type="molecule type" value="Genomic_DNA"/>
</dbReference>
<dbReference type="EMBL" id="CAEZXX010000074">
    <property type="protein sequence ID" value="CAB4711643.1"/>
    <property type="molecule type" value="Genomic_DNA"/>
</dbReference>
<dbReference type="GO" id="GO:0004519">
    <property type="term" value="F:endonuclease activity"/>
    <property type="evidence" value="ECO:0007669"/>
    <property type="project" value="UniProtKB-KW"/>
</dbReference>
<evidence type="ECO:0000256" key="1">
    <source>
        <dbReference type="ARBA" id="ARBA00001947"/>
    </source>
</evidence>
<dbReference type="Gene3D" id="3.40.390.30">
    <property type="entry name" value="Metalloproteases ('zincins'), catalytic domain"/>
    <property type="match status" value="1"/>
</dbReference>
<proteinExistence type="inferred from homology"/>
<keyword evidence="6" id="KW-0378">Hydrolase</keyword>
<comment type="similarity">
    <text evidence="2">Belongs to the endoribonuclease YbeY family.</text>
</comment>